<organism evidence="3">
    <name type="scientific">uncultured Rubrobacteraceae bacterium</name>
    <dbReference type="NCBI Taxonomy" id="349277"/>
    <lineage>
        <taxon>Bacteria</taxon>
        <taxon>Bacillati</taxon>
        <taxon>Actinomycetota</taxon>
        <taxon>Rubrobacteria</taxon>
        <taxon>Rubrobacterales</taxon>
        <taxon>Rubrobacteraceae</taxon>
        <taxon>environmental samples</taxon>
    </lineage>
</organism>
<dbReference type="InterPro" id="IPR020845">
    <property type="entry name" value="AMP-binding_CS"/>
</dbReference>
<accession>A0A6J4QVX0</accession>
<dbReference type="PANTHER" id="PTHR43767">
    <property type="entry name" value="LONG-CHAIN-FATTY-ACID--COA LIGASE"/>
    <property type="match status" value="1"/>
</dbReference>
<dbReference type="GO" id="GO:0004467">
    <property type="term" value="F:long-chain fatty acid-CoA ligase activity"/>
    <property type="evidence" value="ECO:0007669"/>
    <property type="project" value="UniProtKB-EC"/>
</dbReference>
<evidence type="ECO:0000259" key="2">
    <source>
        <dbReference type="Pfam" id="PF13193"/>
    </source>
</evidence>
<protein>
    <submittedName>
        <fullName evidence="3">Long-chain-fatty-acid--CoA ligase</fullName>
        <ecNumber evidence="3">6.2.1.3</ecNumber>
    </submittedName>
</protein>
<dbReference type="InterPro" id="IPR025110">
    <property type="entry name" value="AMP-bd_C"/>
</dbReference>
<dbReference type="Pfam" id="PF00501">
    <property type="entry name" value="AMP-binding"/>
    <property type="match status" value="1"/>
</dbReference>
<keyword evidence="3" id="KW-0436">Ligase</keyword>
<dbReference type="InterPro" id="IPR000873">
    <property type="entry name" value="AMP-dep_synth/lig_dom"/>
</dbReference>
<dbReference type="Gene3D" id="3.30.300.30">
    <property type="match status" value="1"/>
</dbReference>
<dbReference type="SUPFAM" id="SSF56801">
    <property type="entry name" value="Acetyl-CoA synthetase-like"/>
    <property type="match status" value="1"/>
</dbReference>
<dbReference type="InterPro" id="IPR045851">
    <property type="entry name" value="AMP-bd_C_sf"/>
</dbReference>
<name>A0A6J4QVX0_9ACTN</name>
<dbReference type="InterPro" id="IPR050237">
    <property type="entry name" value="ATP-dep_AMP-bd_enzyme"/>
</dbReference>
<dbReference type="PROSITE" id="PS00455">
    <property type="entry name" value="AMP_BINDING"/>
    <property type="match status" value="1"/>
</dbReference>
<dbReference type="EC" id="6.2.1.3" evidence="3"/>
<dbReference type="PANTHER" id="PTHR43767:SF10">
    <property type="entry name" value="SURFACTIN SYNTHASE SUBUNIT 1"/>
    <property type="match status" value="1"/>
</dbReference>
<dbReference type="Pfam" id="PF13193">
    <property type="entry name" value="AMP-binding_C"/>
    <property type="match status" value="1"/>
</dbReference>
<reference evidence="3" key="1">
    <citation type="submission" date="2020-02" db="EMBL/GenBank/DDBJ databases">
        <authorList>
            <person name="Meier V. D."/>
        </authorList>
    </citation>
    <scope>NUCLEOTIDE SEQUENCE</scope>
    <source>
        <strain evidence="3">AVDCRST_MAG82</strain>
    </source>
</reference>
<dbReference type="AlphaFoldDB" id="A0A6J4QVX0"/>
<feature type="domain" description="AMP-binding enzyme C-terminal" evidence="2">
    <location>
        <begin position="440"/>
        <end position="516"/>
    </location>
</feature>
<dbReference type="InterPro" id="IPR042099">
    <property type="entry name" value="ANL_N_sf"/>
</dbReference>
<dbReference type="Gene3D" id="3.40.50.12780">
    <property type="entry name" value="N-terminal domain of ligase-like"/>
    <property type="match status" value="1"/>
</dbReference>
<sequence length="529" mass="57623">MRPRPEFTLHDLLYNSLARDPSATAVVDGDARYTYEDLGRESSALGAALVDSGVERGDRVGVLVEKSWEAIVAMLAASRIGAAYVNVNPLFKAPQVEYLAGDCDIRVMIGDTQKLEELSPKTVETAFYRGAEPEGQAAGSYIDVAEAMKGEGLTEDRHVSESDLATILYTSGSTGMPKGVATSQRNVVVGAQIVSTYLENTPEDRILSALPLNFDAGMSQFTTSLRAGAALYLLRSRLPGDLLKALRRHEITGVTGVPPLWALLIRGSRSLKEKPLAHLRYLANTGGRIPQANLDELRTLLEPSGTKIFLMYGLTEAFRSTYLAPEEIWRSSPEQGNCIGKAIPNTEIVVITREGREAVPGEPGELVHRGPTVAMGYWGNEEATRRAYRPNPLAPPELLDVERVVYSGDTVERDEEGYLYFLGREDAMIKNQGYRLSPEEVENLLLGSGLVHEACAFGVENPAVGQDVVAVISLRRGSEEGAVDRVREYVIENGPPYMVPKKILVRDELPKTGSGKIDRKGISSAYSNG</sequence>
<gene>
    <name evidence="3" type="ORF">AVDCRST_MAG82-3515</name>
</gene>
<dbReference type="EMBL" id="CADCVA010000428">
    <property type="protein sequence ID" value="CAA9447953.1"/>
    <property type="molecule type" value="Genomic_DNA"/>
</dbReference>
<evidence type="ECO:0000259" key="1">
    <source>
        <dbReference type="Pfam" id="PF00501"/>
    </source>
</evidence>
<proteinExistence type="predicted"/>
<feature type="domain" description="AMP-dependent synthetase/ligase" evidence="1">
    <location>
        <begin position="16"/>
        <end position="378"/>
    </location>
</feature>
<evidence type="ECO:0000313" key="3">
    <source>
        <dbReference type="EMBL" id="CAA9447953.1"/>
    </source>
</evidence>